<protein>
    <submittedName>
        <fullName evidence="8">MFS transporter</fullName>
    </submittedName>
</protein>
<dbReference type="RefSeq" id="WP_143984682.1">
    <property type="nucleotide sequence ID" value="NZ_CP041692.1"/>
</dbReference>
<dbReference type="KEGG" id="mik:FOE78_01075"/>
<dbReference type="SUPFAM" id="SSF103473">
    <property type="entry name" value="MFS general substrate transporter"/>
    <property type="match status" value="1"/>
</dbReference>
<evidence type="ECO:0000256" key="4">
    <source>
        <dbReference type="ARBA" id="ARBA00022692"/>
    </source>
</evidence>
<keyword evidence="4 7" id="KW-0812">Transmembrane</keyword>
<evidence type="ECO:0000313" key="9">
    <source>
        <dbReference type="Proteomes" id="UP000319263"/>
    </source>
</evidence>
<feature type="transmembrane region" description="Helical" evidence="7">
    <location>
        <begin position="21"/>
        <end position="41"/>
    </location>
</feature>
<dbReference type="InterPro" id="IPR011701">
    <property type="entry name" value="MFS"/>
</dbReference>
<evidence type="ECO:0000313" key="8">
    <source>
        <dbReference type="EMBL" id="QDP94693.1"/>
    </source>
</evidence>
<dbReference type="EMBL" id="CP041692">
    <property type="protein sequence ID" value="QDP94693.1"/>
    <property type="molecule type" value="Genomic_DNA"/>
</dbReference>
<keyword evidence="3" id="KW-1003">Cell membrane</keyword>
<feature type="transmembrane region" description="Helical" evidence="7">
    <location>
        <begin position="82"/>
        <end position="102"/>
    </location>
</feature>
<gene>
    <name evidence="8" type="ORF">FOE78_01075</name>
</gene>
<proteinExistence type="predicted"/>
<evidence type="ECO:0000256" key="6">
    <source>
        <dbReference type="ARBA" id="ARBA00023136"/>
    </source>
</evidence>
<evidence type="ECO:0000256" key="1">
    <source>
        <dbReference type="ARBA" id="ARBA00004429"/>
    </source>
</evidence>
<dbReference type="Proteomes" id="UP000319263">
    <property type="component" value="Chromosome"/>
</dbReference>
<comment type="subcellular location">
    <subcellularLocation>
        <location evidence="1">Cell inner membrane</location>
        <topology evidence="1">Multi-pass membrane protein</topology>
    </subcellularLocation>
</comment>
<evidence type="ECO:0000256" key="5">
    <source>
        <dbReference type="ARBA" id="ARBA00022989"/>
    </source>
</evidence>
<dbReference type="AlphaFoldDB" id="A0A516PU71"/>
<feature type="transmembrane region" description="Helical" evidence="7">
    <location>
        <begin position="158"/>
        <end position="175"/>
    </location>
</feature>
<dbReference type="GO" id="GO:0005886">
    <property type="term" value="C:plasma membrane"/>
    <property type="evidence" value="ECO:0007669"/>
    <property type="project" value="UniProtKB-SubCell"/>
</dbReference>
<dbReference type="InterPro" id="IPR036259">
    <property type="entry name" value="MFS_trans_sf"/>
</dbReference>
<dbReference type="Pfam" id="PF07690">
    <property type="entry name" value="MFS_1"/>
    <property type="match status" value="1"/>
</dbReference>
<accession>A0A516PU71</accession>
<dbReference type="PANTHER" id="PTHR23513">
    <property type="entry name" value="INTEGRAL MEMBRANE EFFLUX PROTEIN-RELATED"/>
    <property type="match status" value="1"/>
</dbReference>
<dbReference type="PANTHER" id="PTHR23513:SF9">
    <property type="entry name" value="ENTEROBACTIN EXPORTER ENTS"/>
    <property type="match status" value="1"/>
</dbReference>
<reference evidence="8 9" key="1">
    <citation type="submission" date="2019-07" db="EMBL/GenBank/DDBJ databases">
        <title>Microlunatus dokdonensis sp. nov. isolated from the rhizospheric soil of the wild plant Elymus tsukushiensis.</title>
        <authorList>
            <person name="Ghim S.-Y."/>
            <person name="Hwang Y.-J."/>
            <person name="Son J.-S."/>
            <person name="Shin J.-H."/>
        </authorList>
    </citation>
    <scope>NUCLEOTIDE SEQUENCE [LARGE SCALE GENOMIC DNA]</scope>
    <source>
        <strain evidence="8 9">KUDC0627</strain>
    </source>
</reference>
<feature type="transmembrane region" description="Helical" evidence="7">
    <location>
        <begin position="47"/>
        <end position="70"/>
    </location>
</feature>
<keyword evidence="6 7" id="KW-0472">Membrane</keyword>
<evidence type="ECO:0000256" key="7">
    <source>
        <dbReference type="SAM" id="Phobius"/>
    </source>
</evidence>
<name>A0A516PU71_9ACTN</name>
<keyword evidence="5 7" id="KW-1133">Transmembrane helix</keyword>
<dbReference type="OrthoDB" id="69054at2"/>
<organism evidence="8 9">
    <name type="scientific">Microlunatus elymi</name>
    <dbReference type="NCBI Taxonomy" id="2596828"/>
    <lineage>
        <taxon>Bacteria</taxon>
        <taxon>Bacillati</taxon>
        <taxon>Actinomycetota</taxon>
        <taxon>Actinomycetes</taxon>
        <taxon>Propionibacteriales</taxon>
        <taxon>Propionibacteriaceae</taxon>
        <taxon>Microlunatus</taxon>
    </lineage>
</organism>
<dbReference type="Gene3D" id="1.20.1250.20">
    <property type="entry name" value="MFS general substrate transporter like domains"/>
    <property type="match status" value="1"/>
</dbReference>
<keyword evidence="2" id="KW-0813">Transport</keyword>
<evidence type="ECO:0000256" key="3">
    <source>
        <dbReference type="ARBA" id="ARBA00022475"/>
    </source>
</evidence>
<sequence length="295" mass="29966">MTGQQYAVRAGWRSGSAGFGLYVGASTLAGLGSTMLAFAVNWEATGFGARIAGLVATLGALPRAILMLLGGAIADRHGIRRIMIICDACMTTILISSLSILIGTESTLPVIIGLSVLGGAISAFYLPAAGGFVRLFVPAERLPKVMARVGGVQQVARLVGPGLGALVVVAAGLIGALGANLISYLVIMVALLVVRPPIRLAADSGEHPAVKGTAGQVLDGLRQAGRTAGMPAALGSLALVAGGVLPVIYLGVPLLVREQGRGVRAAGWIESAWIVGSLLVTVIMARWGAYRRAGG</sequence>
<dbReference type="GO" id="GO:0022857">
    <property type="term" value="F:transmembrane transporter activity"/>
    <property type="evidence" value="ECO:0007669"/>
    <property type="project" value="InterPro"/>
</dbReference>
<evidence type="ECO:0000256" key="2">
    <source>
        <dbReference type="ARBA" id="ARBA00022448"/>
    </source>
</evidence>
<keyword evidence="9" id="KW-1185">Reference proteome</keyword>
<feature type="transmembrane region" description="Helical" evidence="7">
    <location>
        <begin position="272"/>
        <end position="289"/>
    </location>
</feature>
<feature type="transmembrane region" description="Helical" evidence="7">
    <location>
        <begin position="232"/>
        <end position="252"/>
    </location>
</feature>
<feature type="transmembrane region" description="Helical" evidence="7">
    <location>
        <begin position="108"/>
        <end position="137"/>
    </location>
</feature>